<evidence type="ECO:0000256" key="1">
    <source>
        <dbReference type="SAM" id="MobiDB-lite"/>
    </source>
</evidence>
<name>A0A9P4NIG2_9PEZI</name>
<feature type="region of interest" description="Disordered" evidence="1">
    <location>
        <begin position="222"/>
        <end position="258"/>
    </location>
</feature>
<feature type="compositionally biased region" description="Basic and acidic residues" evidence="1">
    <location>
        <begin position="239"/>
        <end position="249"/>
    </location>
</feature>
<comment type="caution">
    <text evidence="2">The sequence shown here is derived from an EMBL/GenBank/DDBJ whole genome shotgun (WGS) entry which is preliminary data.</text>
</comment>
<sequence>MIIISITATDANGRKIRSKTLGTGIGWHFKDLRAAFLLRNLIEMSGDQLDHWMNNGLKIQILQKFFRLEINSVLSIRTEFDTMMQSMENIDGVLNKARAWAMKPALKGNAKPITLSEARQNMLPLDTLPKLTANLALTLAHDFPIKSKKGMKNVGLFSRPKPGSGQAAFEDRLECSLGFIMVLFRDLFQNSKHGYTHMKLWGSNEFVPRRLVAQAVESASLRVVPQSSSSDRPTVNSEVADRVNPDKRPMPKRLAKVN</sequence>
<evidence type="ECO:0000313" key="2">
    <source>
        <dbReference type="EMBL" id="KAF2422215.1"/>
    </source>
</evidence>
<protein>
    <submittedName>
        <fullName evidence="2">Uncharacterized protein</fullName>
    </submittedName>
</protein>
<keyword evidence="3" id="KW-1185">Reference proteome</keyword>
<dbReference type="Proteomes" id="UP000800235">
    <property type="component" value="Unassembled WGS sequence"/>
</dbReference>
<reference evidence="2" key="1">
    <citation type="journal article" date="2020" name="Stud. Mycol.">
        <title>101 Dothideomycetes genomes: a test case for predicting lifestyles and emergence of pathogens.</title>
        <authorList>
            <person name="Haridas S."/>
            <person name="Albert R."/>
            <person name="Binder M."/>
            <person name="Bloem J."/>
            <person name="Labutti K."/>
            <person name="Salamov A."/>
            <person name="Andreopoulos B."/>
            <person name="Baker S."/>
            <person name="Barry K."/>
            <person name="Bills G."/>
            <person name="Bluhm B."/>
            <person name="Cannon C."/>
            <person name="Castanera R."/>
            <person name="Culley D."/>
            <person name="Daum C."/>
            <person name="Ezra D."/>
            <person name="Gonzalez J."/>
            <person name="Henrissat B."/>
            <person name="Kuo A."/>
            <person name="Liang C."/>
            <person name="Lipzen A."/>
            <person name="Lutzoni F."/>
            <person name="Magnuson J."/>
            <person name="Mondo S."/>
            <person name="Nolan M."/>
            <person name="Ohm R."/>
            <person name="Pangilinan J."/>
            <person name="Park H.-J."/>
            <person name="Ramirez L."/>
            <person name="Alfaro M."/>
            <person name="Sun H."/>
            <person name="Tritt A."/>
            <person name="Yoshinaga Y."/>
            <person name="Zwiers L.-H."/>
            <person name="Turgeon B."/>
            <person name="Goodwin S."/>
            <person name="Spatafora J."/>
            <person name="Crous P."/>
            <person name="Grigoriev I."/>
        </authorList>
    </citation>
    <scope>NUCLEOTIDE SEQUENCE</scope>
    <source>
        <strain evidence="2">CBS 130266</strain>
    </source>
</reference>
<gene>
    <name evidence="2" type="ORF">EJ08DRAFT_484784</name>
</gene>
<feature type="compositionally biased region" description="Polar residues" evidence="1">
    <location>
        <begin position="225"/>
        <end position="237"/>
    </location>
</feature>
<accession>A0A9P4NIG2</accession>
<proteinExistence type="predicted"/>
<evidence type="ECO:0000313" key="3">
    <source>
        <dbReference type="Proteomes" id="UP000800235"/>
    </source>
</evidence>
<dbReference type="AlphaFoldDB" id="A0A9P4NIG2"/>
<organism evidence="2 3">
    <name type="scientific">Tothia fuscella</name>
    <dbReference type="NCBI Taxonomy" id="1048955"/>
    <lineage>
        <taxon>Eukaryota</taxon>
        <taxon>Fungi</taxon>
        <taxon>Dikarya</taxon>
        <taxon>Ascomycota</taxon>
        <taxon>Pezizomycotina</taxon>
        <taxon>Dothideomycetes</taxon>
        <taxon>Pleosporomycetidae</taxon>
        <taxon>Venturiales</taxon>
        <taxon>Cylindrosympodiaceae</taxon>
        <taxon>Tothia</taxon>
    </lineage>
</organism>
<dbReference type="EMBL" id="MU007092">
    <property type="protein sequence ID" value="KAF2422215.1"/>
    <property type="molecule type" value="Genomic_DNA"/>
</dbReference>